<protein>
    <submittedName>
        <fullName evidence="1">Uncharacterized protein</fullName>
    </submittedName>
</protein>
<gene>
    <name evidence="1" type="ORF">LCGC14_1011030</name>
</gene>
<comment type="caution">
    <text evidence="1">The sequence shown here is derived from an EMBL/GenBank/DDBJ whole genome shotgun (WGS) entry which is preliminary data.</text>
</comment>
<reference evidence="1" key="1">
    <citation type="journal article" date="2015" name="Nature">
        <title>Complex archaea that bridge the gap between prokaryotes and eukaryotes.</title>
        <authorList>
            <person name="Spang A."/>
            <person name="Saw J.H."/>
            <person name="Jorgensen S.L."/>
            <person name="Zaremba-Niedzwiedzka K."/>
            <person name="Martijn J."/>
            <person name="Lind A.E."/>
            <person name="van Eijk R."/>
            <person name="Schleper C."/>
            <person name="Guy L."/>
            <person name="Ettema T.J."/>
        </authorList>
    </citation>
    <scope>NUCLEOTIDE SEQUENCE</scope>
</reference>
<name>A0A0F9QII1_9ZZZZ</name>
<proteinExistence type="predicted"/>
<evidence type="ECO:0000313" key="1">
    <source>
        <dbReference type="EMBL" id="KKN12981.1"/>
    </source>
</evidence>
<dbReference type="EMBL" id="LAZR01003972">
    <property type="protein sequence ID" value="KKN12981.1"/>
    <property type="molecule type" value="Genomic_DNA"/>
</dbReference>
<sequence>MKKLIVHIEYDGAEEKTVRDSLDSYFSAVSVKNPAPFEIGWRFFESLDEAMNWQEGQVDPNSPEVTSDDIEIALQLVGRLRRQIVELAHRD</sequence>
<accession>A0A0F9QII1</accession>
<dbReference type="AlphaFoldDB" id="A0A0F9QII1"/>
<organism evidence="1">
    <name type="scientific">marine sediment metagenome</name>
    <dbReference type="NCBI Taxonomy" id="412755"/>
    <lineage>
        <taxon>unclassified sequences</taxon>
        <taxon>metagenomes</taxon>
        <taxon>ecological metagenomes</taxon>
    </lineage>
</organism>